<dbReference type="RefSeq" id="WP_282214608.1">
    <property type="nucleotide sequence ID" value="NZ_BAAAUN010000001.1"/>
</dbReference>
<protein>
    <submittedName>
        <fullName evidence="2">ABC transporter substrate-binding protein</fullName>
    </submittedName>
</protein>
<dbReference type="Gene3D" id="3.40.190.10">
    <property type="entry name" value="Periplasmic binding protein-like II"/>
    <property type="match status" value="1"/>
</dbReference>
<dbReference type="InterPro" id="IPR050490">
    <property type="entry name" value="Bact_solute-bd_prot1"/>
</dbReference>
<feature type="signal peptide" evidence="1">
    <location>
        <begin position="1"/>
        <end position="24"/>
    </location>
</feature>
<dbReference type="PANTHER" id="PTHR43649">
    <property type="entry name" value="ARABINOSE-BINDING PROTEIN-RELATED"/>
    <property type="match status" value="1"/>
</dbReference>
<dbReference type="Proteomes" id="UP001215097">
    <property type="component" value="Chromosome"/>
</dbReference>
<proteinExistence type="predicted"/>
<keyword evidence="3" id="KW-1185">Reference proteome</keyword>
<organism evidence="2 3">
    <name type="scientific">Microbacterium luteolum</name>
    <name type="common">Aureobacterium luteolum</name>
    <dbReference type="NCBI Taxonomy" id="69367"/>
    <lineage>
        <taxon>Bacteria</taxon>
        <taxon>Bacillati</taxon>
        <taxon>Actinomycetota</taxon>
        <taxon>Actinomycetes</taxon>
        <taxon>Micrococcales</taxon>
        <taxon>Microbacteriaceae</taxon>
        <taxon>Microbacterium</taxon>
    </lineage>
</organism>
<reference evidence="2 3" key="1">
    <citation type="submission" date="2021-06" db="EMBL/GenBank/DDBJ databases">
        <title>Genome-based taxonomic framework of Microbacterium strains isolated from marine environment, the description of four new species and reclassification of four preexisting species.</title>
        <authorList>
            <person name="Lee S.D."/>
            <person name="Kim S.-M."/>
            <person name="Byeon Y.-S."/>
            <person name="Yang H.L."/>
            <person name="Kim I.S."/>
        </authorList>
    </citation>
    <scope>NUCLEOTIDE SEQUENCE [LARGE SCALE GENOMIC DNA]</scope>
    <source>
        <strain evidence="2 3">KACC 14465</strain>
    </source>
</reference>
<name>A0ABY7XW30_MICLT</name>
<evidence type="ECO:0000256" key="1">
    <source>
        <dbReference type="SAM" id="SignalP"/>
    </source>
</evidence>
<keyword evidence="1" id="KW-0732">Signal</keyword>
<dbReference type="PROSITE" id="PS51257">
    <property type="entry name" value="PROKAR_LIPOPROTEIN"/>
    <property type="match status" value="1"/>
</dbReference>
<dbReference type="PANTHER" id="PTHR43649:SF12">
    <property type="entry name" value="DIACETYLCHITOBIOSE BINDING PROTEIN DASA"/>
    <property type="match status" value="1"/>
</dbReference>
<sequence length="433" mass="47003">MKQTRWVAAAAAAVTAITLGGCSAGPAEGDKELILWHMESTPNRVAVFNDIAEQYNATDPEYPVKIQVQEWDQVYAKIAAAAQSGDQPDILFSIPDFTTYVRQLGLGQPVTDIVEALDEEKGIAETASQPYFDEDEYWAVPLYGMVQMLWYRADLLDAAGVTPPRTWDELLAAAEALTTDEQSGIAIPAGKNLASDQVIYSLMTTGGAADFFTEDGEINFDTPETVAAYELYNELLKYSPTDSGAYAWGEPQAAFNSGAAAMAIEKGQYLSPFEAESGRPGSDLGCLPIPVKDEGGEPGSIYYSNGAMVLSDDAAHKDGASEFFDWLLQPEQYSEFLNAEPGLFLPVTEDEESAATWRTSDVVSQYPDCVDAMLKQAETGELFGFVDGQYIDVVGEISGQNFLAQGVQEMYVNGKSAEEAVAWTQQQMQDAIQ</sequence>
<feature type="chain" id="PRO_5046762345" evidence="1">
    <location>
        <begin position="25"/>
        <end position="433"/>
    </location>
</feature>
<dbReference type="Pfam" id="PF01547">
    <property type="entry name" value="SBP_bac_1"/>
    <property type="match status" value="1"/>
</dbReference>
<dbReference type="InterPro" id="IPR006059">
    <property type="entry name" value="SBP"/>
</dbReference>
<dbReference type="EMBL" id="CP078075">
    <property type="protein sequence ID" value="WDM44468.1"/>
    <property type="molecule type" value="Genomic_DNA"/>
</dbReference>
<accession>A0ABY7XW30</accession>
<evidence type="ECO:0000313" key="3">
    <source>
        <dbReference type="Proteomes" id="UP001215097"/>
    </source>
</evidence>
<dbReference type="SUPFAM" id="SSF53850">
    <property type="entry name" value="Periplasmic binding protein-like II"/>
    <property type="match status" value="1"/>
</dbReference>
<gene>
    <name evidence="2" type="ORF">KV395_14960</name>
</gene>
<evidence type="ECO:0000313" key="2">
    <source>
        <dbReference type="EMBL" id="WDM44468.1"/>
    </source>
</evidence>